<organism evidence="3">
    <name type="scientific">Colubraria reticulata</name>
    <dbReference type="NCBI Taxonomy" id="604273"/>
    <lineage>
        <taxon>Eukaryota</taxon>
        <taxon>Metazoa</taxon>
        <taxon>Spiralia</taxon>
        <taxon>Lophotrochozoa</taxon>
        <taxon>Mollusca</taxon>
        <taxon>Gastropoda</taxon>
        <taxon>Caenogastropoda</taxon>
        <taxon>Neogastropoda</taxon>
        <taxon>Buccinoidea</taxon>
        <taxon>Buccinidae</taxon>
        <taxon>Colubraria</taxon>
    </lineage>
</organism>
<evidence type="ECO:0000313" key="3">
    <source>
        <dbReference type="EMBL" id="SPP68597.1"/>
    </source>
</evidence>
<name>A0A330LD21_9CAEN</name>
<dbReference type="CDD" id="cd01450">
    <property type="entry name" value="vWFA_subfamily_ECM"/>
    <property type="match status" value="1"/>
</dbReference>
<accession>A0A330LD21</accession>
<dbReference type="PRINTS" id="PR00453">
    <property type="entry name" value="VWFADOMAIN"/>
</dbReference>
<dbReference type="SMART" id="SM00327">
    <property type="entry name" value="VWA"/>
    <property type="match status" value="1"/>
</dbReference>
<protein>
    <submittedName>
        <fullName evidence="3">VWFA1-like domain containing protein vWFBCS9</fullName>
    </submittedName>
</protein>
<gene>
    <name evidence="3" type="primary">vWFBCS9</name>
</gene>
<reference evidence="3" key="1">
    <citation type="submission" date="2018-04" db="EMBL/GenBank/DDBJ databases">
        <authorList>
            <person name="Go L.Y."/>
            <person name="Mitchell J.A."/>
        </authorList>
    </citation>
    <scope>NUCLEOTIDE SEQUENCE</scope>
    <source>
        <tissue evidence="3">Salivary glands</tissue>
    </source>
</reference>
<feature type="region of interest" description="Disordered" evidence="1">
    <location>
        <begin position="1"/>
        <end position="30"/>
    </location>
</feature>
<dbReference type="InterPro" id="IPR036465">
    <property type="entry name" value="vWFA_dom_sf"/>
</dbReference>
<evidence type="ECO:0000259" key="2">
    <source>
        <dbReference type="PROSITE" id="PS50234"/>
    </source>
</evidence>
<dbReference type="Pfam" id="PF00092">
    <property type="entry name" value="VWA"/>
    <property type="match status" value="1"/>
</dbReference>
<feature type="domain" description="VWFA" evidence="2">
    <location>
        <begin position="42"/>
        <end position="182"/>
    </location>
</feature>
<dbReference type="Gene3D" id="3.40.50.410">
    <property type="entry name" value="von Willebrand factor, type A domain"/>
    <property type="match status" value="1"/>
</dbReference>
<dbReference type="AlphaFoldDB" id="A0A330LD21"/>
<dbReference type="PROSITE" id="PS50234">
    <property type="entry name" value="VWFA"/>
    <property type="match status" value="1"/>
</dbReference>
<evidence type="ECO:0000256" key="1">
    <source>
        <dbReference type="SAM" id="MobiDB-lite"/>
    </source>
</evidence>
<dbReference type="InterPro" id="IPR002035">
    <property type="entry name" value="VWF_A"/>
</dbReference>
<sequence length="218" mass="23922">MEGAPPPFTRTTVTTTTIRTTTTPRPTRPTPVYTGQCQSSGDVTFILDSSGSVGEENFGRMRNFIASAVRDLEVDNGFFRIAVITYSDSATVHFYLNTYSSKAEIFDAIHRIPYVYGYTNTADALRRARLDVYSPSHGDRTNVPNLVVMVTDGESNMNPQQTLPEADRIRRSGTSIITVAVGVPNNLELSLNSRSRILQISITLAAARACIKPPRACI</sequence>
<dbReference type="PANTHER" id="PTHR24020:SF84">
    <property type="entry name" value="VWFA DOMAIN-CONTAINING PROTEIN"/>
    <property type="match status" value="1"/>
</dbReference>
<proteinExistence type="evidence at transcript level"/>
<dbReference type="SUPFAM" id="SSF53300">
    <property type="entry name" value="vWA-like"/>
    <property type="match status" value="1"/>
</dbReference>
<dbReference type="EMBL" id="LS398076">
    <property type="protein sequence ID" value="SPP68597.1"/>
    <property type="molecule type" value="mRNA"/>
</dbReference>
<dbReference type="InterPro" id="IPR050525">
    <property type="entry name" value="ECM_Assembly_Org"/>
</dbReference>
<dbReference type="PANTHER" id="PTHR24020">
    <property type="entry name" value="COLLAGEN ALPHA"/>
    <property type="match status" value="1"/>
</dbReference>
<feature type="compositionally biased region" description="Low complexity" evidence="1">
    <location>
        <begin position="9"/>
        <end position="25"/>
    </location>
</feature>